<keyword evidence="2" id="KW-1185">Reference proteome</keyword>
<proteinExistence type="predicted"/>
<reference evidence="1 2" key="1">
    <citation type="submission" date="2020-08" db="EMBL/GenBank/DDBJ databases">
        <title>A Genomic Blueprint of the Chicken Gut Microbiome.</title>
        <authorList>
            <person name="Gilroy R."/>
            <person name="Ravi A."/>
            <person name="Getino M."/>
            <person name="Pursley I."/>
            <person name="Horton D.L."/>
            <person name="Alikhan N.-F."/>
            <person name="Baker D."/>
            <person name="Gharbi K."/>
            <person name="Hall N."/>
            <person name="Watson M."/>
            <person name="Adriaenssens E.M."/>
            <person name="Foster-Nyarko E."/>
            <person name="Jarju S."/>
            <person name="Secka A."/>
            <person name="Antonio M."/>
            <person name="Oren A."/>
            <person name="Chaudhuri R."/>
            <person name="La Ragione R.M."/>
            <person name="Hildebrand F."/>
            <person name="Pallen M.J."/>
        </authorList>
    </citation>
    <scope>NUCLEOTIDE SEQUENCE [LARGE SCALE GENOMIC DNA]</scope>
    <source>
        <strain evidence="1 2">Sa1YVA5</strain>
    </source>
</reference>
<sequence>MPILRTLDQEIAVFGEAGSGKTVLLSSFYGAAQEPKFLDTSDYHLIAESGEQGLVLQQIFLGMKNDGVVPQGTKLKAHEYSFKVKLKEKGSEGAQSQGPFDALRLVWHDYPGEWFTQDIENAEITQRRVDTFRSLLSADVALLLVDGQRLIDYAGEEERYLKLLFSNFRTGLLNLKEDILEDGQKLTEFPRVWVLALSKADLLPDMDIIAFRDLVIGKAGEDLTHLGAAIAEFVDTPDALSLAQDFVLLSSAKFEPEKIVVTKRVGLDLLLPISAMLPFERHLKWAEMIKLPSDVLENLLGAGSLASEIALAFLLKKDLPGPFGMIQKAVIKVVGKQAMIEIMKKVQEKIAEINRDASVKHDALSGILARFARDLKRGEEEKVLFRSPL</sequence>
<gene>
    <name evidence="1" type="ORF">H9627_11865</name>
</gene>
<dbReference type="RefSeq" id="WP_191734246.1">
    <property type="nucleotide sequence ID" value="NZ_JACSPR010000009.1"/>
</dbReference>
<dbReference type="Proteomes" id="UP000650224">
    <property type="component" value="Unassembled WGS sequence"/>
</dbReference>
<accession>A0A8I0LCZ7</accession>
<name>A0A8I0LCZ7_9CORY</name>
<protein>
    <submittedName>
        <fullName evidence="1">ATP/GTP-binding protein</fullName>
    </submittedName>
</protein>
<dbReference type="EMBL" id="JACSPR010000009">
    <property type="protein sequence ID" value="MBD8031006.1"/>
    <property type="molecule type" value="Genomic_DNA"/>
</dbReference>
<comment type="caution">
    <text evidence="1">The sequence shown here is derived from an EMBL/GenBank/DDBJ whole genome shotgun (WGS) entry which is preliminary data.</text>
</comment>
<dbReference type="Gene3D" id="3.40.50.300">
    <property type="entry name" value="P-loop containing nucleotide triphosphate hydrolases"/>
    <property type="match status" value="1"/>
</dbReference>
<dbReference type="AlphaFoldDB" id="A0A8I0LCZ7"/>
<evidence type="ECO:0000313" key="1">
    <source>
        <dbReference type="EMBL" id="MBD8031006.1"/>
    </source>
</evidence>
<dbReference type="SUPFAM" id="SSF52540">
    <property type="entry name" value="P-loop containing nucleoside triphosphate hydrolases"/>
    <property type="match status" value="1"/>
</dbReference>
<organism evidence="1 2">
    <name type="scientific">Corynebacterium gallinarum</name>
    <dbReference type="NCBI Taxonomy" id="2762214"/>
    <lineage>
        <taxon>Bacteria</taxon>
        <taxon>Bacillati</taxon>
        <taxon>Actinomycetota</taxon>
        <taxon>Actinomycetes</taxon>
        <taxon>Mycobacteriales</taxon>
        <taxon>Corynebacteriaceae</taxon>
        <taxon>Corynebacterium</taxon>
    </lineage>
</organism>
<dbReference type="InterPro" id="IPR027417">
    <property type="entry name" value="P-loop_NTPase"/>
</dbReference>
<evidence type="ECO:0000313" key="2">
    <source>
        <dbReference type="Proteomes" id="UP000650224"/>
    </source>
</evidence>